<dbReference type="HOGENOM" id="CLU_054079_0_0_1"/>
<feature type="domain" description="Phosphatidylinositol N-acetylglucosaminyltransferase subunit H conserved" evidence="3">
    <location>
        <begin position="111"/>
        <end position="176"/>
    </location>
</feature>
<dbReference type="Pfam" id="PF10181">
    <property type="entry name" value="PIG-H"/>
    <property type="match status" value="1"/>
</dbReference>
<evidence type="ECO:0000256" key="1">
    <source>
        <dbReference type="ARBA" id="ARBA00004687"/>
    </source>
</evidence>
<protein>
    <recommendedName>
        <fullName evidence="3">Phosphatidylinositol N-acetylglucosaminyltransferase subunit H conserved domain-containing protein</fullName>
    </recommendedName>
</protein>
<dbReference type="OrthoDB" id="6256716at2759"/>
<evidence type="ECO:0000313" key="4">
    <source>
        <dbReference type="EMBL" id="ETN47048.1"/>
    </source>
</evidence>
<comment type="similarity">
    <text evidence="2">Belongs to the PIGH family.</text>
</comment>
<comment type="pathway">
    <text evidence="1">Glycolipid biosynthesis; glycosylphosphatidylinositol-anchor biosynthesis.</text>
</comment>
<dbReference type="RefSeq" id="XP_008711760.1">
    <property type="nucleotide sequence ID" value="XM_008713538.1"/>
</dbReference>
<keyword evidence="5" id="KW-1185">Reference proteome</keyword>
<dbReference type="GeneID" id="19968577"/>
<dbReference type="PANTHER" id="PTHR15231">
    <property type="entry name" value="PHOSPHATIDYLINOSITOL N-ACETYLGLUCOSAMINYLTRANSFERASE SUBUNIT H"/>
    <property type="match status" value="1"/>
</dbReference>
<dbReference type="InterPro" id="IPR019328">
    <property type="entry name" value="PIGH-H_dom"/>
</dbReference>
<reference evidence="4 5" key="1">
    <citation type="submission" date="2013-03" db="EMBL/GenBank/DDBJ databases">
        <title>The Genome Sequence of Phialophora europaea CBS 101466.</title>
        <authorList>
            <consortium name="The Broad Institute Genomics Platform"/>
            <person name="Cuomo C."/>
            <person name="de Hoog S."/>
            <person name="Gorbushina A."/>
            <person name="Walker B."/>
            <person name="Young S.K."/>
            <person name="Zeng Q."/>
            <person name="Gargeya S."/>
            <person name="Fitzgerald M."/>
            <person name="Haas B."/>
            <person name="Abouelleil A."/>
            <person name="Allen A.W."/>
            <person name="Alvarado L."/>
            <person name="Arachchi H.M."/>
            <person name="Berlin A.M."/>
            <person name="Chapman S.B."/>
            <person name="Gainer-Dewar J."/>
            <person name="Goldberg J."/>
            <person name="Griggs A."/>
            <person name="Gujja S."/>
            <person name="Hansen M."/>
            <person name="Howarth C."/>
            <person name="Imamovic A."/>
            <person name="Ireland A."/>
            <person name="Larimer J."/>
            <person name="McCowan C."/>
            <person name="Murphy C."/>
            <person name="Pearson M."/>
            <person name="Poon T.W."/>
            <person name="Priest M."/>
            <person name="Roberts A."/>
            <person name="Saif S."/>
            <person name="Shea T."/>
            <person name="Sisk P."/>
            <person name="Sykes S."/>
            <person name="Wortman J."/>
            <person name="Nusbaum C."/>
            <person name="Birren B."/>
        </authorList>
    </citation>
    <scope>NUCLEOTIDE SEQUENCE [LARGE SCALE GENOMIC DNA]</scope>
    <source>
        <strain evidence="4 5">CBS 101466</strain>
    </source>
</reference>
<dbReference type="GO" id="GO:0006506">
    <property type="term" value="P:GPI anchor biosynthetic process"/>
    <property type="evidence" value="ECO:0007669"/>
    <property type="project" value="UniProtKB-UniPathway"/>
</dbReference>
<evidence type="ECO:0000259" key="3">
    <source>
        <dbReference type="Pfam" id="PF10181"/>
    </source>
</evidence>
<dbReference type="PANTHER" id="PTHR15231:SF1">
    <property type="entry name" value="PHOSPHATIDYLINOSITOL N-ACETYLGLUCOSAMINYLTRANSFERASE SUBUNIT H"/>
    <property type="match status" value="1"/>
</dbReference>
<dbReference type="VEuPathDB" id="FungiDB:HMPREF1541_01238"/>
<gene>
    <name evidence="4" type="ORF">HMPREF1541_01238</name>
</gene>
<evidence type="ECO:0000256" key="2">
    <source>
        <dbReference type="ARBA" id="ARBA00009610"/>
    </source>
</evidence>
<sequence>MKSHLAVEAPSSTTVSYVVASKKRPTSKTLILIGYCLRVSLAFHVLLANLCKLQEDGMLEHGQGYAELLFRLTFIDSFVEYLASRAEWWQLGITSAILLWACLRRPYVEESLLVLQGLGIQTSTSSSYYFVSPTTTFISTTRIQDIVIHEAFKGLEVKFYLAVIVEGATEVVVVFPSLLPRLDVLQEVWRGTRRCLYANTPKAG</sequence>
<name>W2SGC0_CYPE1</name>
<dbReference type="InterPro" id="IPR044215">
    <property type="entry name" value="PIG-H"/>
</dbReference>
<proteinExistence type="inferred from homology"/>
<dbReference type="eggNOG" id="KOG4551">
    <property type="taxonomic scope" value="Eukaryota"/>
</dbReference>
<dbReference type="Proteomes" id="UP000030752">
    <property type="component" value="Unassembled WGS sequence"/>
</dbReference>
<organism evidence="4 5">
    <name type="scientific">Cyphellophora europaea (strain CBS 101466)</name>
    <name type="common">Phialophora europaea</name>
    <dbReference type="NCBI Taxonomy" id="1220924"/>
    <lineage>
        <taxon>Eukaryota</taxon>
        <taxon>Fungi</taxon>
        <taxon>Dikarya</taxon>
        <taxon>Ascomycota</taxon>
        <taxon>Pezizomycotina</taxon>
        <taxon>Eurotiomycetes</taxon>
        <taxon>Chaetothyriomycetidae</taxon>
        <taxon>Chaetothyriales</taxon>
        <taxon>Cyphellophoraceae</taxon>
        <taxon>Cyphellophora</taxon>
    </lineage>
</organism>
<dbReference type="EMBL" id="KB822711">
    <property type="protein sequence ID" value="ETN47048.1"/>
    <property type="molecule type" value="Genomic_DNA"/>
</dbReference>
<dbReference type="STRING" id="1220924.W2SGC0"/>
<accession>W2SGC0</accession>
<dbReference type="GO" id="GO:0000506">
    <property type="term" value="C:glycosylphosphatidylinositol-N-acetylglucosaminyltransferase (GPI-GnT) complex"/>
    <property type="evidence" value="ECO:0007669"/>
    <property type="project" value="InterPro"/>
</dbReference>
<evidence type="ECO:0000313" key="5">
    <source>
        <dbReference type="Proteomes" id="UP000030752"/>
    </source>
</evidence>
<dbReference type="InParanoid" id="W2SGC0"/>
<dbReference type="AlphaFoldDB" id="W2SGC0"/>
<dbReference type="UniPathway" id="UPA00196"/>